<evidence type="ECO:0000259" key="4">
    <source>
        <dbReference type="Pfam" id="PF25137"/>
    </source>
</evidence>
<proteinExistence type="inferred from homology"/>
<name>A0A3P3XHK6_9SPIR</name>
<dbReference type="GO" id="GO:0008106">
    <property type="term" value="F:alcohol dehydrogenase (NADP+) activity"/>
    <property type="evidence" value="ECO:0007669"/>
    <property type="project" value="TreeGrafter"/>
</dbReference>
<dbReference type="InterPro" id="IPR056798">
    <property type="entry name" value="ADH_Fe_C"/>
</dbReference>
<dbReference type="FunFam" id="3.40.50.1970:FF:000003">
    <property type="entry name" value="Alcohol dehydrogenase, iron-containing"/>
    <property type="match status" value="1"/>
</dbReference>
<dbReference type="SUPFAM" id="SSF56796">
    <property type="entry name" value="Dehydroquinate synthase-like"/>
    <property type="match status" value="1"/>
</dbReference>
<evidence type="ECO:0000256" key="1">
    <source>
        <dbReference type="ARBA" id="ARBA00007358"/>
    </source>
</evidence>
<accession>A0A3P3XHK6</accession>
<reference evidence="5" key="1">
    <citation type="submission" date="2017-02" db="EMBL/GenBank/DDBJ databases">
        <authorList>
            <person name="Regsiter A."/>
            <person name="William W."/>
        </authorList>
    </citation>
    <scope>NUCLEOTIDE SEQUENCE</scope>
    <source>
        <strain evidence="5">Bib</strain>
    </source>
</reference>
<dbReference type="InterPro" id="IPR044731">
    <property type="entry name" value="BDH-like"/>
</dbReference>
<keyword evidence="2" id="KW-0560">Oxidoreductase</keyword>
<dbReference type="GO" id="GO:0046872">
    <property type="term" value="F:metal ion binding"/>
    <property type="evidence" value="ECO:0007669"/>
    <property type="project" value="InterPro"/>
</dbReference>
<dbReference type="GO" id="GO:1990002">
    <property type="term" value="F:methylglyoxal reductase (NADPH) (acetol producing) activity"/>
    <property type="evidence" value="ECO:0007669"/>
    <property type="project" value="TreeGrafter"/>
</dbReference>
<dbReference type="InterPro" id="IPR001670">
    <property type="entry name" value="ADH_Fe/GldA"/>
</dbReference>
<organism evidence="5">
    <name type="scientific">uncultured spirochete</name>
    <dbReference type="NCBI Taxonomy" id="156406"/>
    <lineage>
        <taxon>Bacteria</taxon>
        <taxon>Pseudomonadati</taxon>
        <taxon>Spirochaetota</taxon>
        <taxon>Spirochaetia</taxon>
        <taxon>Spirochaetales</taxon>
        <taxon>environmental samples</taxon>
    </lineage>
</organism>
<dbReference type="GO" id="GO:0005829">
    <property type="term" value="C:cytosol"/>
    <property type="evidence" value="ECO:0007669"/>
    <property type="project" value="TreeGrafter"/>
</dbReference>
<dbReference type="GO" id="GO:1990362">
    <property type="term" value="F:butanol dehydrogenase (NAD+) activity"/>
    <property type="evidence" value="ECO:0007669"/>
    <property type="project" value="InterPro"/>
</dbReference>
<gene>
    <name evidence="5" type="ORF">SPIROBIBN47_210198</name>
</gene>
<protein>
    <submittedName>
        <fullName evidence="5">Iron-containing alcohol dehydrogenase</fullName>
    </submittedName>
</protein>
<sequence length="390" mass="42704">MQNFEWVTPTKVFFGAGILNRLGLETSLWGKRALFLYGKGSIKTSGLYNTVVAQLRGANIFFVEHADVQPNPRIAHATEGARKAKEHDLDCIVAVGGGSVIDEAKAIAVGALHDEPLWDFYTRKAVFRDALPIIAVQTLPATSSEMNGASVMTNEETHEKFSIRGEMLYPKLAFLDPSLTLSIPVQYTAYACTDILSHLMEGYFTATADFPLQDGMVEGVCRAVMGSLETILKTPRDFEARSTIMWAGALAWNGLLKAGVEGASIPNHMIEHPLSGMYDIAHGAGLSIVIPAWLKYMKSHIAHRIVLFGQRIMGLEKQLDGKPAIEASDIVIEALEAWYQHIGTPIRLKEAGLQALDIDACTKQAMALSKLWGVPGYTEADIRAIYRLMA</sequence>
<dbReference type="PANTHER" id="PTHR43633:SF1">
    <property type="entry name" value="ALCOHOL DEHYDROGENASE YQHD"/>
    <property type="match status" value="1"/>
</dbReference>
<comment type="similarity">
    <text evidence="1">Belongs to the iron-containing alcohol dehydrogenase family.</text>
</comment>
<dbReference type="CDD" id="cd08187">
    <property type="entry name" value="BDH"/>
    <property type="match status" value="1"/>
</dbReference>
<feature type="domain" description="Alcohol dehydrogenase iron-type/glycerol dehydrogenase GldA" evidence="3">
    <location>
        <begin position="9"/>
        <end position="177"/>
    </location>
</feature>
<dbReference type="AlphaFoldDB" id="A0A3P3XHK6"/>
<evidence type="ECO:0000313" key="5">
    <source>
        <dbReference type="EMBL" id="SLM12064.1"/>
    </source>
</evidence>
<evidence type="ECO:0000259" key="3">
    <source>
        <dbReference type="Pfam" id="PF00465"/>
    </source>
</evidence>
<dbReference type="Pfam" id="PF00465">
    <property type="entry name" value="Fe-ADH"/>
    <property type="match status" value="1"/>
</dbReference>
<evidence type="ECO:0000256" key="2">
    <source>
        <dbReference type="ARBA" id="ARBA00023002"/>
    </source>
</evidence>
<dbReference type="Gene3D" id="1.20.1090.10">
    <property type="entry name" value="Dehydroquinate synthase-like - alpha domain"/>
    <property type="match status" value="1"/>
</dbReference>
<dbReference type="PANTHER" id="PTHR43633">
    <property type="entry name" value="ALCOHOL DEHYDROGENASE YQHD"/>
    <property type="match status" value="1"/>
</dbReference>
<dbReference type="Gene3D" id="3.40.50.1970">
    <property type="match status" value="1"/>
</dbReference>
<dbReference type="Pfam" id="PF25137">
    <property type="entry name" value="ADH_Fe_C"/>
    <property type="match status" value="1"/>
</dbReference>
<feature type="domain" description="Fe-containing alcohol dehydrogenase-like C-terminal" evidence="4">
    <location>
        <begin position="188"/>
        <end position="386"/>
    </location>
</feature>
<dbReference type="EMBL" id="FWDM01000014">
    <property type="protein sequence ID" value="SLM12064.1"/>
    <property type="molecule type" value="Genomic_DNA"/>
</dbReference>